<name>A0AA35QCU1_9HYPO</name>
<sequence length="229" mass="25339">MFTTLRRRLRRALFSARSSPAKPPSPPLRPRPVLTATDLQAWVGEPNLPKAEDTFRRDLAAKMTAGLPSEHLVYPGDLTLSKSPLSSLPPGFEVQGGLYIYDCFNLHLPVGLVVGGDFSLSSSWYRTHFIELQSDTYVGGDLSVSSTDLPELPERLEVGGIAIFYECRSLSLKNIPSSVTIKEGVIKVTNCEKVWEEFDLNRDLGEHYGTIDFPLRDALTLRVCLGCLA</sequence>
<dbReference type="EMBL" id="CABFNP030001323">
    <property type="protein sequence ID" value="CAI6099593.1"/>
    <property type="molecule type" value="Genomic_DNA"/>
</dbReference>
<keyword evidence="2" id="KW-1185">Reference proteome</keyword>
<reference evidence="1" key="1">
    <citation type="submission" date="2023-01" db="EMBL/GenBank/DDBJ databases">
        <authorList>
            <person name="Piombo E."/>
        </authorList>
    </citation>
    <scope>NUCLEOTIDE SEQUENCE</scope>
</reference>
<gene>
    <name evidence="1" type="ORF">CCHLO57077_00015069</name>
</gene>
<protein>
    <submittedName>
        <fullName evidence="1">Uncharacterized protein</fullName>
    </submittedName>
</protein>
<comment type="caution">
    <text evidence="1">The sequence shown here is derived from an EMBL/GenBank/DDBJ whole genome shotgun (WGS) entry which is preliminary data.</text>
</comment>
<accession>A0AA35QCU1</accession>
<evidence type="ECO:0000313" key="2">
    <source>
        <dbReference type="Proteomes" id="UP001160390"/>
    </source>
</evidence>
<proteinExistence type="predicted"/>
<dbReference type="Proteomes" id="UP001160390">
    <property type="component" value="Unassembled WGS sequence"/>
</dbReference>
<organism evidence="1 2">
    <name type="scientific">Clonostachys chloroleuca</name>
    <dbReference type="NCBI Taxonomy" id="1926264"/>
    <lineage>
        <taxon>Eukaryota</taxon>
        <taxon>Fungi</taxon>
        <taxon>Dikarya</taxon>
        <taxon>Ascomycota</taxon>
        <taxon>Pezizomycotina</taxon>
        <taxon>Sordariomycetes</taxon>
        <taxon>Hypocreomycetidae</taxon>
        <taxon>Hypocreales</taxon>
        <taxon>Bionectriaceae</taxon>
        <taxon>Clonostachys</taxon>
    </lineage>
</organism>
<dbReference type="AlphaFoldDB" id="A0AA35QCU1"/>
<evidence type="ECO:0000313" key="1">
    <source>
        <dbReference type="EMBL" id="CAI6099593.1"/>
    </source>
</evidence>